<evidence type="ECO:0008006" key="3">
    <source>
        <dbReference type="Google" id="ProtNLM"/>
    </source>
</evidence>
<evidence type="ECO:0000313" key="2">
    <source>
        <dbReference type="Proteomes" id="UP001499854"/>
    </source>
</evidence>
<dbReference type="Gene3D" id="3.40.50.1820">
    <property type="entry name" value="alpha/beta hydrolase"/>
    <property type="match status" value="1"/>
</dbReference>
<proteinExistence type="predicted"/>
<keyword evidence="2" id="KW-1185">Reference proteome</keyword>
<dbReference type="EMBL" id="BAAAQM010000017">
    <property type="protein sequence ID" value="GAA1971469.1"/>
    <property type="molecule type" value="Genomic_DNA"/>
</dbReference>
<gene>
    <name evidence="1" type="ORF">GCM10009838_33530</name>
</gene>
<sequence length="260" mass="27868">MHLPSADGTRIPYECRGTGPAVLLIEAHSAGLRDDLPDQLAEHFTVYHHRQRGSDGKRVGHCASEGEYDDIAALVEAAGGKAMAFGAAAGARIALEAAARGIPFTRLVLWEPPYTPDTRNTQSPTLINRREAGRSDGRMDAVVELFLTAGIGLSAEFVAQLKTAPFWEAAHSTDLAALLVDLAQLFKTLKRVEIPVLVVEALTTDWATAAVDAMVSALPDGQRLALPDRPHNPAAATITPAIVDFFRASSVFHHELHRAG</sequence>
<reference evidence="1 2" key="1">
    <citation type="journal article" date="2019" name="Int. J. Syst. Evol. Microbiol.">
        <title>The Global Catalogue of Microorganisms (GCM) 10K type strain sequencing project: providing services to taxonomists for standard genome sequencing and annotation.</title>
        <authorList>
            <consortium name="The Broad Institute Genomics Platform"/>
            <consortium name="The Broad Institute Genome Sequencing Center for Infectious Disease"/>
            <person name="Wu L."/>
            <person name="Ma J."/>
        </authorList>
    </citation>
    <scope>NUCLEOTIDE SEQUENCE [LARGE SCALE GENOMIC DNA]</scope>
    <source>
        <strain evidence="1 2">JCM 16013</strain>
    </source>
</reference>
<organism evidence="1 2">
    <name type="scientific">Catenulispora subtropica</name>
    <dbReference type="NCBI Taxonomy" id="450798"/>
    <lineage>
        <taxon>Bacteria</taxon>
        <taxon>Bacillati</taxon>
        <taxon>Actinomycetota</taxon>
        <taxon>Actinomycetes</taxon>
        <taxon>Catenulisporales</taxon>
        <taxon>Catenulisporaceae</taxon>
        <taxon>Catenulispora</taxon>
    </lineage>
</organism>
<comment type="caution">
    <text evidence="1">The sequence shown here is derived from an EMBL/GenBank/DDBJ whole genome shotgun (WGS) entry which is preliminary data.</text>
</comment>
<dbReference type="SUPFAM" id="SSF53474">
    <property type="entry name" value="alpha/beta-Hydrolases"/>
    <property type="match status" value="1"/>
</dbReference>
<dbReference type="RefSeq" id="WP_344657957.1">
    <property type="nucleotide sequence ID" value="NZ_BAAAQM010000017.1"/>
</dbReference>
<dbReference type="Proteomes" id="UP001499854">
    <property type="component" value="Unassembled WGS sequence"/>
</dbReference>
<protein>
    <recommendedName>
        <fullName evidence="3">AB hydrolase-1 domain-containing protein</fullName>
    </recommendedName>
</protein>
<name>A0ABN2RM79_9ACTN</name>
<evidence type="ECO:0000313" key="1">
    <source>
        <dbReference type="EMBL" id="GAA1971469.1"/>
    </source>
</evidence>
<accession>A0ABN2RM79</accession>
<dbReference type="InterPro" id="IPR029058">
    <property type="entry name" value="AB_hydrolase_fold"/>
</dbReference>